<protein>
    <submittedName>
        <fullName evidence="1">Uncharacterized protein</fullName>
    </submittedName>
</protein>
<accession>A0A4R6SQD7</accession>
<evidence type="ECO:0000313" key="1">
    <source>
        <dbReference type="EMBL" id="TDQ06961.1"/>
    </source>
</evidence>
<dbReference type="AlphaFoldDB" id="A0A4R6SQD7"/>
<organism evidence="1 2">
    <name type="scientific">Pedobacter metabolipauper</name>
    <dbReference type="NCBI Taxonomy" id="425513"/>
    <lineage>
        <taxon>Bacteria</taxon>
        <taxon>Pseudomonadati</taxon>
        <taxon>Bacteroidota</taxon>
        <taxon>Sphingobacteriia</taxon>
        <taxon>Sphingobacteriales</taxon>
        <taxon>Sphingobacteriaceae</taxon>
        <taxon>Pedobacter</taxon>
    </lineage>
</organism>
<proteinExistence type="predicted"/>
<name>A0A4R6SQD7_9SPHI</name>
<sequence length="48" mass="5672">MNRAGLMDLDILCYQRWNSIFKTFILISAIFKNKKAFLQITGYNDVKK</sequence>
<dbReference type="EMBL" id="SNYC01000007">
    <property type="protein sequence ID" value="TDQ06961.1"/>
    <property type="molecule type" value="Genomic_DNA"/>
</dbReference>
<dbReference type="Proteomes" id="UP000295620">
    <property type="component" value="Unassembled WGS sequence"/>
</dbReference>
<keyword evidence="2" id="KW-1185">Reference proteome</keyword>
<reference evidence="1 2" key="1">
    <citation type="submission" date="2019-03" db="EMBL/GenBank/DDBJ databases">
        <title>Genomic Encyclopedia of Archaeal and Bacterial Type Strains, Phase II (KMG-II): from individual species to whole genera.</title>
        <authorList>
            <person name="Goeker M."/>
        </authorList>
    </citation>
    <scope>NUCLEOTIDE SEQUENCE [LARGE SCALE GENOMIC DNA]</scope>
    <source>
        <strain evidence="1 2">DSM 19035</strain>
    </source>
</reference>
<gene>
    <name evidence="1" type="ORF">ATK78_3977</name>
</gene>
<comment type="caution">
    <text evidence="1">The sequence shown here is derived from an EMBL/GenBank/DDBJ whole genome shotgun (WGS) entry which is preliminary data.</text>
</comment>
<evidence type="ECO:0000313" key="2">
    <source>
        <dbReference type="Proteomes" id="UP000295620"/>
    </source>
</evidence>